<evidence type="ECO:0000256" key="8">
    <source>
        <dbReference type="ARBA" id="ARBA00038436"/>
    </source>
</evidence>
<dbReference type="GO" id="GO:0022857">
    <property type="term" value="F:transmembrane transporter activity"/>
    <property type="evidence" value="ECO:0007669"/>
    <property type="project" value="UniProtKB-UniRule"/>
</dbReference>
<feature type="transmembrane region" description="Helical" evidence="9">
    <location>
        <begin position="16"/>
        <end position="38"/>
    </location>
</feature>
<keyword evidence="7 9" id="KW-0472">Membrane</keyword>
<feature type="transmembrane region" description="Helical" evidence="9">
    <location>
        <begin position="89"/>
        <end position="111"/>
    </location>
</feature>
<comment type="subcellular location">
    <subcellularLocation>
        <location evidence="1 9">Cell inner membrane</location>
        <topology evidence="1 9">Multi-pass membrane protein</topology>
    </subcellularLocation>
</comment>
<feature type="domain" description="Tripartite ATP-independent periplasmic transporters DctQ component" evidence="10">
    <location>
        <begin position="26"/>
        <end position="155"/>
    </location>
</feature>
<comment type="similarity">
    <text evidence="8 9">Belongs to the TRAP transporter small permease family.</text>
</comment>
<evidence type="ECO:0000256" key="3">
    <source>
        <dbReference type="ARBA" id="ARBA00022475"/>
    </source>
</evidence>
<feature type="transmembrane region" description="Helical" evidence="9">
    <location>
        <begin position="50"/>
        <end position="68"/>
    </location>
</feature>
<protein>
    <recommendedName>
        <fullName evidence="9">TRAP transporter small permease protein</fullName>
    </recommendedName>
</protein>
<dbReference type="PANTHER" id="PTHR35011:SF2">
    <property type="entry name" value="2,3-DIKETO-L-GULONATE TRAP TRANSPORTER SMALL PERMEASE PROTEIN YIAM"/>
    <property type="match status" value="1"/>
</dbReference>
<reference evidence="11" key="1">
    <citation type="submission" date="2014-06" db="EMBL/GenBank/DDBJ databases">
        <authorList>
            <person name="Molina-Fuentes A."/>
            <person name="Marques S."/>
        </authorList>
    </citation>
    <scope>NUCLEOTIDE SEQUENCE</scope>
    <source>
        <strain evidence="11">AR1</strain>
    </source>
</reference>
<keyword evidence="6 9" id="KW-1133">Transmembrane helix</keyword>
<comment type="subunit">
    <text evidence="9">The complex comprises the extracytoplasmic solute receptor protein and the two transmembrane proteins.</text>
</comment>
<name>A0A088S948_THAAR</name>
<dbReference type="GO" id="GO:0015740">
    <property type="term" value="P:C4-dicarboxylate transport"/>
    <property type="evidence" value="ECO:0007669"/>
    <property type="project" value="TreeGrafter"/>
</dbReference>
<evidence type="ECO:0000256" key="4">
    <source>
        <dbReference type="ARBA" id="ARBA00022519"/>
    </source>
</evidence>
<feature type="transmembrane region" description="Helical" evidence="9">
    <location>
        <begin position="131"/>
        <end position="154"/>
    </location>
</feature>
<dbReference type="GO" id="GO:0005886">
    <property type="term" value="C:plasma membrane"/>
    <property type="evidence" value="ECO:0007669"/>
    <property type="project" value="UniProtKB-SubCell"/>
</dbReference>
<dbReference type="AlphaFoldDB" id="A0A088S948"/>
<dbReference type="RefSeq" id="WP_247736649.1">
    <property type="nucleotide sequence ID" value="NZ_JALLIL010000026.1"/>
</dbReference>
<evidence type="ECO:0000256" key="1">
    <source>
        <dbReference type="ARBA" id="ARBA00004429"/>
    </source>
</evidence>
<keyword evidence="5 9" id="KW-0812">Transmembrane</keyword>
<keyword evidence="3" id="KW-1003">Cell membrane</keyword>
<sequence length="163" mass="17827">MGALFRLDRLFARLELGVAVAALASLVVLLIAQVFFRYVLMAPLFFAEEAALLLLIVASFAGLSLLVAERKLVAVDMVGAFVTPRLQRWIRWAAGIAVLLTAGVLAGYAVNYLTVPWIWLERSATVPMPRAVLYLLVTIELVLLCFHQAVQSIADFPATAGKR</sequence>
<gene>
    <name evidence="11" type="primary">dbtQ</name>
</gene>
<evidence type="ECO:0000256" key="2">
    <source>
        <dbReference type="ARBA" id="ARBA00022448"/>
    </source>
</evidence>
<evidence type="ECO:0000256" key="9">
    <source>
        <dbReference type="RuleBase" id="RU369079"/>
    </source>
</evidence>
<evidence type="ECO:0000256" key="6">
    <source>
        <dbReference type="ARBA" id="ARBA00022989"/>
    </source>
</evidence>
<dbReference type="Pfam" id="PF04290">
    <property type="entry name" value="DctQ"/>
    <property type="match status" value="1"/>
</dbReference>
<proteinExistence type="inferred from homology"/>
<keyword evidence="4 9" id="KW-0997">Cell inner membrane</keyword>
<dbReference type="InterPro" id="IPR055348">
    <property type="entry name" value="DctQ"/>
</dbReference>
<evidence type="ECO:0000313" key="11">
    <source>
        <dbReference type="EMBL" id="AIO06104.1"/>
    </source>
</evidence>
<organism evidence="11">
    <name type="scientific">Thauera aromatica</name>
    <dbReference type="NCBI Taxonomy" id="59405"/>
    <lineage>
        <taxon>Bacteria</taxon>
        <taxon>Pseudomonadati</taxon>
        <taxon>Pseudomonadota</taxon>
        <taxon>Betaproteobacteria</taxon>
        <taxon>Rhodocyclales</taxon>
        <taxon>Zoogloeaceae</taxon>
        <taxon>Thauera</taxon>
    </lineage>
</organism>
<comment type="function">
    <text evidence="9">Part of the tripartite ATP-independent periplasmic (TRAP) transport system.</text>
</comment>
<evidence type="ECO:0000256" key="7">
    <source>
        <dbReference type="ARBA" id="ARBA00023136"/>
    </source>
</evidence>
<dbReference type="InterPro" id="IPR007387">
    <property type="entry name" value="TRAP_DctQ"/>
</dbReference>
<keyword evidence="2 9" id="KW-0813">Transport</keyword>
<dbReference type="EMBL" id="KJ995609">
    <property type="protein sequence ID" value="AIO06104.1"/>
    <property type="molecule type" value="Genomic_DNA"/>
</dbReference>
<evidence type="ECO:0000256" key="5">
    <source>
        <dbReference type="ARBA" id="ARBA00022692"/>
    </source>
</evidence>
<accession>A0A088S948</accession>
<dbReference type="PANTHER" id="PTHR35011">
    <property type="entry name" value="2,3-DIKETO-L-GULONATE TRAP TRANSPORTER SMALL PERMEASE PROTEIN YIAM"/>
    <property type="match status" value="1"/>
</dbReference>
<reference evidence="11" key="2">
    <citation type="submission" date="2014-09" db="EMBL/GenBank/DDBJ databases">
        <title>Identification of the gene cluster for the anaerobic degradation of 3,5-dihydroxybenzoate (alpha-resorcylate) in Thauera aromatica strain AR-1.</title>
        <authorList>
            <person name="Molina Fuentes A."/>
            <person name="Marin P."/>
            <person name="Pacheco D."/>
            <person name="Philipp B."/>
            <person name="Schink B."/>
            <person name="Marques S."/>
        </authorList>
    </citation>
    <scope>NUCLEOTIDE SEQUENCE</scope>
    <source>
        <strain evidence="11">AR1</strain>
    </source>
</reference>
<evidence type="ECO:0000259" key="10">
    <source>
        <dbReference type="Pfam" id="PF04290"/>
    </source>
</evidence>